<keyword evidence="3" id="KW-1185">Reference proteome</keyword>
<reference evidence="2 3" key="2">
    <citation type="journal article" date="2015" name="Antonie Van Leeuwenhoek">
        <title>Thioclava indica sp. nov., isolated from surface seawater of the Indian Ocean.</title>
        <authorList>
            <person name="Liu Y."/>
            <person name="Lai Q."/>
            <person name="Du J."/>
            <person name="Xu H."/>
            <person name="Jiang L."/>
            <person name="Shao Z."/>
        </authorList>
    </citation>
    <scope>NUCLEOTIDE SEQUENCE [LARGE SCALE GENOMIC DNA]</scope>
    <source>
        <strain evidence="2 3">13D2W-2</strain>
    </source>
</reference>
<evidence type="ECO:0000313" key="2">
    <source>
        <dbReference type="EMBL" id="KFE34200.1"/>
    </source>
</evidence>
<sequence length="103" mass="11676">MSDETDKRREARSYLIGLGLALALTLPVFALVAWDLAPRMTILWVTAIAAVLQIAAHLRFFLHIRLKGQTREDLHLILFTTLILLLMGGGTIWLLWNLHTRMG</sequence>
<dbReference type="GO" id="GO:0009486">
    <property type="term" value="F:cytochrome bo3 ubiquinol oxidase activity"/>
    <property type="evidence" value="ECO:0007669"/>
    <property type="project" value="TreeGrafter"/>
</dbReference>
<keyword evidence="1" id="KW-0812">Transmembrane</keyword>
<evidence type="ECO:0000256" key="1">
    <source>
        <dbReference type="SAM" id="Phobius"/>
    </source>
</evidence>
<dbReference type="AlphaFoldDB" id="A0A085TU03"/>
<dbReference type="PATRIC" id="fig|1317124.6.peg.2897"/>
<dbReference type="GO" id="GO:0005886">
    <property type="term" value="C:plasma membrane"/>
    <property type="evidence" value="ECO:0007669"/>
    <property type="project" value="TreeGrafter"/>
</dbReference>
<dbReference type="GO" id="GO:0019646">
    <property type="term" value="P:aerobic electron transport chain"/>
    <property type="evidence" value="ECO:0007669"/>
    <property type="project" value="TreeGrafter"/>
</dbReference>
<feature type="transmembrane region" description="Helical" evidence="1">
    <location>
        <begin position="74"/>
        <end position="96"/>
    </location>
</feature>
<reference evidence="3" key="1">
    <citation type="submission" date="2013-04" db="EMBL/GenBank/DDBJ databases">
        <title>Thioclava sp. 13D2W-2 Genome Sequencing.</title>
        <authorList>
            <person name="Lai Q."/>
            <person name="Li G."/>
            <person name="Shao Z."/>
        </authorList>
    </citation>
    <scope>NUCLEOTIDE SEQUENCE [LARGE SCALE GENOMIC DNA]</scope>
    <source>
        <strain evidence="3">13D2W-2</strain>
    </source>
</reference>
<dbReference type="PANTHER" id="PTHR36835">
    <property type="entry name" value="CYTOCHROME BO(3) UBIQUINOL OXIDASE SUBUNIT 4"/>
    <property type="match status" value="1"/>
</dbReference>
<feature type="transmembrane region" description="Helical" evidence="1">
    <location>
        <begin position="12"/>
        <end position="34"/>
    </location>
</feature>
<dbReference type="PANTHER" id="PTHR36835:SF1">
    <property type="entry name" value="CYTOCHROME BO(3) UBIQUINOL OXIDASE SUBUNIT 4"/>
    <property type="match status" value="1"/>
</dbReference>
<dbReference type="Proteomes" id="UP000028607">
    <property type="component" value="Unassembled WGS sequence"/>
</dbReference>
<proteinExistence type="predicted"/>
<dbReference type="InterPro" id="IPR050968">
    <property type="entry name" value="Cytochrome_c_oxidase_bac_sub4"/>
</dbReference>
<dbReference type="STRING" id="1317124.DW2_14405"/>
<dbReference type="EMBL" id="AQRC01000012">
    <property type="protein sequence ID" value="KFE34200.1"/>
    <property type="molecule type" value="Genomic_DNA"/>
</dbReference>
<dbReference type="eggNOG" id="COG3125">
    <property type="taxonomic scope" value="Bacteria"/>
</dbReference>
<dbReference type="GO" id="GO:0015990">
    <property type="term" value="P:electron transport coupled proton transport"/>
    <property type="evidence" value="ECO:0007669"/>
    <property type="project" value="TreeGrafter"/>
</dbReference>
<feature type="transmembrane region" description="Helical" evidence="1">
    <location>
        <begin position="40"/>
        <end position="62"/>
    </location>
</feature>
<keyword evidence="1" id="KW-1133">Transmembrane helix</keyword>
<dbReference type="RefSeq" id="WP_038147722.1">
    <property type="nucleotide sequence ID" value="NZ_AQRC01000012.1"/>
</dbReference>
<keyword evidence="1" id="KW-0472">Membrane</keyword>
<organism evidence="2 3">
    <name type="scientific">Thioclava atlantica</name>
    <dbReference type="NCBI Taxonomy" id="1317124"/>
    <lineage>
        <taxon>Bacteria</taxon>
        <taxon>Pseudomonadati</taxon>
        <taxon>Pseudomonadota</taxon>
        <taxon>Alphaproteobacteria</taxon>
        <taxon>Rhodobacterales</taxon>
        <taxon>Paracoccaceae</taxon>
        <taxon>Thioclava</taxon>
    </lineage>
</organism>
<gene>
    <name evidence="2" type="ORF">DW2_14405</name>
</gene>
<dbReference type="OrthoDB" id="7278008at2"/>
<accession>A0A085TU03</accession>
<comment type="caution">
    <text evidence="2">The sequence shown here is derived from an EMBL/GenBank/DDBJ whole genome shotgun (WGS) entry which is preliminary data.</text>
</comment>
<name>A0A085TU03_9RHOB</name>
<evidence type="ECO:0000313" key="3">
    <source>
        <dbReference type="Proteomes" id="UP000028607"/>
    </source>
</evidence>
<protein>
    <submittedName>
        <fullName evidence="2">Cytochrome C oxidase subunit IV</fullName>
    </submittedName>
</protein>
<dbReference type="GO" id="GO:0015078">
    <property type="term" value="F:proton transmembrane transporter activity"/>
    <property type="evidence" value="ECO:0007669"/>
    <property type="project" value="TreeGrafter"/>
</dbReference>
<dbReference type="GO" id="GO:0009319">
    <property type="term" value="C:cytochrome o ubiquinol oxidase complex"/>
    <property type="evidence" value="ECO:0007669"/>
    <property type="project" value="TreeGrafter"/>
</dbReference>